<evidence type="ECO:0000259" key="10">
    <source>
        <dbReference type="Pfam" id="PF02737"/>
    </source>
</evidence>
<dbReference type="SUPFAM" id="SSF52096">
    <property type="entry name" value="ClpP/crotonase"/>
    <property type="match status" value="1"/>
</dbReference>
<dbReference type="UniPathway" id="UPA00659"/>
<comment type="catalytic activity">
    <reaction evidence="8">
        <text>a (3S)-3-hydroxyacyl-CoA + NAD(+) = a 3-oxoacyl-CoA + NADH + H(+)</text>
        <dbReference type="Rhea" id="RHEA:22432"/>
        <dbReference type="ChEBI" id="CHEBI:15378"/>
        <dbReference type="ChEBI" id="CHEBI:57318"/>
        <dbReference type="ChEBI" id="CHEBI:57540"/>
        <dbReference type="ChEBI" id="CHEBI:57945"/>
        <dbReference type="ChEBI" id="CHEBI:90726"/>
        <dbReference type="EC" id="1.1.1.35"/>
    </reaction>
</comment>
<keyword evidence="5" id="KW-0560">Oxidoreductase</keyword>
<evidence type="ECO:0000256" key="1">
    <source>
        <dbReference type="ARBA" id="ARBA00005005"/>
    </source>
</evidence>
<accession>A0A323TDZ6</accession>
<feature type="domain" description="3-hydroxyacyl-CoA dehydrogenase NAD binding" evidence="10">
    <location>
        <begin position="7"/>
        <end position="205"/>
    </location>
</feature>
<comment type="pathway">
    <text evidence="1">Lipid metabolism; fatty acid beta-oxidation.</text>
</comment>
<dbReference type="InterPro" id="IPR008927">
    <property type="entry name" value="6-PGluconate_DH-like_C_sf"/>
</dbReference>
<dbReference type="GO" id="GO:0006635">
    <property type="term" value="P:fatty acid beta-oxidation"/>
    <property type="evidence" value="ECO:0007669"/>
    <property type="project" value="UniProtKB-UniPathway"/>
</dbReference>
<protein>
    <submittedName>
        <fullName evidence="11">3-hydroxyacyl-CoA dehydrogenase</fullName>
    </submittedName>
</protein>
<comment type="similarity">
    <text evidence="2">Belongs to the 3-hydroxyacyl-CoA dehydrogenase family.</text>
</comment>
<feature type="domain" description="3-hydroxyacyl-CoA dehydrogenase C-terminal" evidence="9">
    <location>
        <begin position="208"/>
        <end position="305"/>
    </location>
</feature>
<dbReference type="RefSeq" id="WP_110610434.1">
    <property type="nucleotide sequence ID" value="NZ_PDOD01000003.1"/>
</dbReference>
<dbReference type="InterPro" id="IPR006176">
    <property type="entry name" value="3-OHacyl-CoA_DH_NAD-bd"/>
</dbReference>
<evidence type="ECO:0000256" key="6">
    <source>
        <dbReference type="ARBA" id="ARBA00023027"/>
    </source>
</evidence>
<dbReference type="PANTHER" id="PTHR48075:SF7">
    <property type="entry name" value="3-HYDROXYACYL-COA DEHYDROGENASE-RELATED"/>
    <property type="match status" value="1"/>
</dbReference>
<evidence type="ECO:0000256" key="7">
    <source>
        <dbReference type="ARBA" id="ARBA00023098"/>
    </source>
</evidence>
<dbReference type="OrthoDB" id="9771883at2"/>
<evidence type="ECO:0000256" key="2">
    <source>
        <dbReference type="ARBA" id="ARBA00009463"/>
    </source>
</evidence>
<dbReference type="EMBL" id="PDOD01000003">
    <property type="protein sequence ID" value="PYZ92886.1"/>
    <property type="molecule type" value="Genomic_DNA"/>
</dbReference>
<evidence type="ECO:0000313" key="11">
    <source>
        <dbReference type="EMBL" id="PYZ92886.1"/>
    </source>
</evidence>
<dbReference type="InterPro" id="IPR029045">
    <property type="entry name" value="ClpP/crotonase-like_dom_sf"/>
</dbReference>
<dbReference type="CDD" id="cd06558">
    <property type="entry name" value="crotonase-like"/>
    <property type="match status" value="1"/>
</dbReference>
<proteinExistence type="inferred from homology"/>
<feature type="domain" description="3-hydroxyacyl-CoA dehydrogenase C-terminal" evidence="9">
    <location>
        <begin position="379"/>
        <end position="435"/>
    </location>
</feature>
<keyword evidence="7" id="KW-0443">Lipid metabolism</keyword>
<dbReference type="Pfam" id="PF02737">
    <property type="entry name" value="3HCDH_N"/>
    <property type="match status" value="1"/>
</dbReference>
<evidence type="ECO:0000256" key="5">
    <source>
        <dbReference type="ARBA" id="ARBA00023002"/>
    </source>
</evidence>
<sequence length="795" mass="88302">MTKKISKVAVLGSGIMGSGIAAHLANIGIPTLLLDIVPRELTEGEKKKGLTLEDKAVRNRMAAESIQKLKKQKPAPLAKKDNVDLIEAGNMEDDMKRLSEVDWVVEVVVENLDIKKKVFARVDEYRKPGSIVSSNTSGISIEAMAEGRSEDFRTHFLGTHFFNPPRYLKLLEIIPTKDTSEEVFKFMRQFGEDTLGKGVVEAKDTPNFIANRIGTYGLLVTVREMVERGYSVGEVDSVTGPALGRPKSATFRTLDVVGLDTFLHVAKNVYDQVEGDEKQVFDPPAFMKEMAENKMLGSKTGKGFYYKKKGEKGSEILELDFNTMEYVERKKLKAPSVQQSKQAKGKSAKLKALIYADDRAGELVWNVLKPTLLYAAEKCYEVSDSIRDIDQAMKWGFGWELGPFETWDAIGVEKSVQRMKEEGETVPTWVEEMLEKGFTSFYKDFDDYYHQGEYKKANLNPKVIHIKSLKENDKVIMKNTGASLIDLGDDIACLEFTSPNNSIGLDVMQMINKSVDEVDKNYKGLVINNQGKNFCVGANLMMILMEAQDMNFPEIDLVVRQFQNSMAKIRYSSKPVVAAPFAMTLGGGTEICLPSASIQASMETYMGLVEVGVGLIPGGGGNKELYLRQIERLPEGAQLDHQAIANQVFETIAMAKVGTSAQEAEQLGFIRPEDGISINGDHLLHDAKHKALHLANQGYQPPKREKIPVVGETGYGTMLLGAKTMQFGGYISEHDLKIAEKLAFVLAGGRVAKGSKVDEQYLLDLEREAFLSLVGEPKTQQRMQHMLTKGKPLRN</sequence>
<evidence type="ECO:0000313" key="12">
    <source>
        <dbReference type="Proteomes" id="UP000248214"/>
    </source>
</evidence>
<keyword evidence="3" id="KW-0276">Fatty acid metabolism</keyword>
<keyword evidence="4" id="KW-0442">Lipid degradation</keyword>
<evidence type="ECO:0000256" key="3">
    <source>
        <dbReference type="ARBA" id="ARBA00022832"/>
    </source>
</evidence>
<dbReference type="SUPFAM" id="SSF51735">
    <property type="entry name" value="NAD(P)-binding Rossmann-fold domains"/>
    <property type="match status" value="1"/>
</dbReference>
<dbReference type="SUPFAM" id="SSF48179">
    <property type="entry name" value="6-phosphogluconate dehydrogenase C-terminal domain-like"/>
    <property type="match status" value="2"/>
</dbReference>
<dbReference type="GO" id="GO:0003857">
    <property type="term" value="F:(3S)-3-hydroxyacyl-CoA dehydrogenase (NAD+) activity"/>
    <property type="evidence" value="ECO:0007669"/>
    <property type="project" value="UniProtKB-EC"/>
</dbReference>
<dbReference type="InterPro" id="IPR006108">
    <property type="entry name" value="3HC_DH_C"/>
</dbReference>
<organism evidence="11 12">
    <name type="scientific">Salipaludibacillus keqinensis</name>
    <dbReference type="NCBI Taxonomy" id="2045207"/>
    <lineage>
        <taxon>Bacteria</taxon>
        <taxon>Bacillati</taxon>
        <taxon>Bacillota</taxon>
        <taxon>Bacilli</taxon>
        <taxon>Bacillales</taxon>
        <taxon>Bacillaceae</taxon>
    </lineage>
</organism>
<dbReference type="Gene3D" id="3.40.50.720">
    <property type="entry name" value="NAD(P)-binding Rossmann-like Domain"/>
    <property type="match status" value="1"/>
</dbReference>
<dbReference type="Proteomes" id="UP000248214">
    <property type="component" value="Unassembled WGS sequence"/>
</dbReference>
<dbReference type="PANTHER" id="PTHR48075">
    <property type="entry name" value="3-HYDROXYACYL-COA DEHYDROGENASE FAMILY PROTEIN"/>
    <property type="match status" value="1"/>
</dbReference>
<dbReference type="InterPro" id="IPR036291">
    <property type="entry name" value="NAD(P)-bd_dom_sf"/>
</dbReference>
<dbReference type="InterPro" id="IPR001753">
    <property type="entry name" value="Enoyl-CoA_hydra/iso"/>
</dbReference>
<keyword evidence="6" id="KW-0520">NAD</keyword>
<dbReference type="Pfam" id="PF00378">
    <property type="entry name" value="ECH_1"/>
    <property type="match status" value="1"/>
</dbReference>
<dbReference type="Pfam" id="PF00725">
    <property type="entry name" value="3HCDH"/>
    <property type="match status" value="2"/>
</dbReference>
<evidence type="ECO:0000256" key="4">
    <source>
        <dbReference type="ARBA" id="ARBA00022963"/>
    </source>
</evidence>
<gene>
    <name evidence="11" type="ORF">CR194_14685</name>
</gene>
<reference evidence="11 12" key="1">
    <citation type="submission" date="2017-10" db="EMBL/GenBank/DDBJ databases">
        <title>Bacillus sp. nov., a halophilic bacterium isolated from a Keqin Lake.</title>
        <authorList>
            <person name="Wang H."/>
        </authorList>
    </citation>
    <scope>NUCLEOTIDE SEQUENCE [LARGE SCALE GENOMIC DNA]</scope>
    <source>
        <strain evidence="11 12">KQ-12</strain>
    </source>
</reference>
<name>A0A323TDZ6_9BACI</name>
<dbReference type="AlphaFoldDB" id="A0A323TDZ6"/>
<keyword evidence="12" id="KW-1185">Reference proteome</keyword>
<dbReference type="Gene3D" id="1.10.1040.50">
    <property type="match status" value="1"/>
</dbReference>
<comment type="caution">
    <text evidence="11">The sequence shown here is derived from an EMBL/GenBank/DDBJ whole genome shotgun (WGS) entry which is preliminary data.</text>
</comment>
<evidence type="ECO:0000259" key="9">
    <source>
        <dbReference type="Pfam" id="PF00725"/>
    </source>
</evidence>
<evidence type="ECO:0000256" key="8">
    <source>
        <dbReference type="ARBA" id="ARBA00049556"/>
    </source>
</evidence>
<dbReference type="Gene3D" id="3.90.226.10">
    <property type="entry name" value="2-enoyl-CoA Hydratase, Chain A, domain 1"/>
    <property type="match status" value="1"/>
</dbReference>
<dbReference type="GO" id="GO:0070403">
    <property type="term" value="F:NAD+ binding"/>
    <property type="evidence" value="ECO:0007669"/>
    <property type="project" value="InterPro"/>
</dbReference>